<dbReference type="AlphaFoldDB" id="C5LWE3"/>
<protein>
    <submittedName>
        <fullName evidence="1">Uncharacterized protein</fullName>
    </submittedName>
</protein>
<dbReference type="Proteomes" id="UP000007800">
    <property type="component" value="Unassembled WGS sequence"/>
</dbReference>
<dbReference type="RefSeq" id="XP_002766233.1">
    <property type="nucleotide sequence ID" value="XM_002766187.1"/>
</dbReference>
<accession>C5LWE3</accession>
<evidence type="ECO:0000313" key="1">
    <source>
        <dbReference type="EMBL" id="EEQ98950.1"/>
    </source>
</evidence>
<dbReference type="EMBL" id="GG686166">
    <property type="protein sequence ID" value="EEQ98950.1"/>
    <property type="molecule type" value="Genomic_DNA"/>
</dbReference>
<proteinExistence type="predicted"/>
<dbReference type="GeneID" id="9063243"/>
<reference evidence="1 2" key="1">
    <citation type="submission" date="2008-07" db="EMBL/GenBank/DDBJ databases">
        <authorList>
            <person name="El-Sayed N."/>
            <person name="Caler E."/>
            <person name="Inman J."/>
            <person name="Amedeo P."/>
            <person name="Hass B."/>
            <person name="Wortman J."/>
        </authorList>
    </citation>
    <scope>NUCLEOTIDE SEQUENCE [LARGE SCALE GENOMIC DNA]</scope>
    <source>
        <strain evidence="2">ATCC 50983 / TXsc</strain>
    </source>
</reference>
<gene>
    <name evidence="1" type="ORF">Pmar_PMAR015399</name>
</gene>
<dbReference type="OrthoDB" id="6513042at2759"/>
<organism evidence="2">
    <name type="scientific">Perkinsus marinus (strain ATCC 50983 / TXsc)</name>
    <dbReference type="NCBI Taxonomy" id="423536"/>
    <lineage>
        <taxon>Eukaryota</taxon>
        <taxon>Sar</taxon>
        <taxon>Alveolata</taxon>
        <taxon>Perkinsozoa</taxon>
        <taxon>Perkinsea</taxon>
        <taxon>Perkinsida</taxon>
        <taxon>Perkinsidae</taxon>
        <taxon>Perkinsus</taxon>
    </lineage>
</organism>
<keyword evidence="2" id="KW-1185">Reference proteome</keyword>
<name>C5LWE3_PERM5</name>
<dbReference type="InParanoid" id="C5LWE3"/>
<feature type="non-terminal residue" evidence="1">
    <location>
        <position position="1"/>
    </location>
</feature>
<sequence>AAYKRDMTSHTRGQGLVNPSIAGSEAKRKVVANRLADKIREAREKRSAKPKKRK</sequence>
<evidence type="ECO:0000313" key="2">
    <source>
        <dbReference type="Proteomes" id="UP000007800"/>
    </source>
</evidence>